<feature type="transmembrane region" description="Helical" evidence="8">
    <location>
        <begin position="6"/>
        <end position="24"/>
    </location>
</feature>
<protein>
    <submittedName>
        <fullName evidence="9">Sodium:solute symporter family protein</fullName>
    </submittedName>
</protein>
<reference evidence="9 10" key="1">
    <citation type="submission" date="2021-10" db="EMBL/GenBank/DDBJ databases">
        <title>Collection of gut derived symbiotic bacterial strains cultured from healthy donors.</title>
        <authorList>
            <person name="Lin H."/>
            <person name="Littmann E."/>
            <person name="Kohout C."/>
            <person name="Pamer E.G."/>
        </authorList>
    </citation>
    <scope>NUCLEOTIDE SEQUENCE [LARGE SCALE GENOMIC DNA]</scope>
    <source>
        <strain evidence="9 10">DFI.1.165</strain>
    </source>
</reference>
<organism evidence="9 10">
    <name type="scientific">Bariatricus massiliensis</name>
    <dbReference type="NCBI Taxonomy" id="1745713"/>
    <lineage>
        <taxon>Bacteria</taxon>
        <taxon>Bacillati</taxon>
        <taxon>Bacillota</taxon>
        <taxon>Clostridia</taxon>
        <taxon>Lachnospirales</taxon>
        <taxon>Lachnospiraceae</taxon>
        <taxon>Bariatricus</taxon>
    </lineage>
</organism>
<evidence type="ECO:0000256" key="3">
    <source>
        <dbReference type="ARBA" id="ARBA00022448"/>
    </source>
</evidence>
<dbReference type="PANTHER" id="PTHR48086">
    <property type="entry name" value="SODIUM/PROLINE SYMPORTER-RELATED"/>
    <property type="match status" value="1"/>
</dbReference>
<name>A0ABS8DEB8_9FIRM</name>
<keyword evidence="3" id="KW-0813">Transport</keyword>
<keyword evidence="4 8" id="KW-0812">Transmembrane</keyword>
<dbReference type="Gene3D" id="1.20.1730.10">
    <property type="entry name" value="Sodium/glucose cotransporter"/>
    <property type="match status" value="1"/>
</dbReference>
<feature type="transmembrane region" description="Helical" evidence="8">
    <location>
        <begin position="77"/>
        <end position="96"/>
    </location>
</feature>
<evidence type="ECO:0000313" key="10">
    <source>
        <dbReference type="Proteomes" id="UP001299546"/>
    </source>
</evidence>
<comment type="subcellular location">
    <subcellularLocation>
        <location evidence="1">Membrane</location>
        <topology evidence="1">Multi-pass membrane protein</topology>
    </subcellularLocation>
</comment>
<feature type="transmembrane region" description="Helical" evidence="8">
    <location>
        <begin position="357"/>
        <end position="379"/>
    </location>
</feature>
<comment type="caution">
    <text evidence="9">The sequence shown here is derived from an EMBL/GenBank/DDBJ whole genome shotgun (WGS) entry which is preliminary data.</text>
</comment>
<keyword evidence="5 8" id="KW-1133">Transmembrane helix</keyword>
<dbReference type="InterPro" id="IPR001734">
    <property type="entry name" value="Na/solute_symporter"/>
</dbReference>
<comment type="similarity">
    <text evidence="2 7">Belongs to the sodium:solute symporter (SSF) (TC 2.A.21) family.</text>
</comment>
<feature type="transmembrane region" description="Helical" evidence="8">
    <location>
        <begin position="391"/>
        <end position="407"/>
    </location>
</feature>
<feature type="transmembrane region" description="Helical" evidence="8">
    <location>
        <begin position="265"/>
        <end position="290"/>
    </location>
</feature>
<accession>A0ABS8DEB8</accession>
<evidence type="ECO:0000256" key="6">
    <source>
        <dbReference type="ARBA" id="ARBA00023136"/>
    </source>
</evidence>
<dbReference type="CDD" id="cd10322">
    <property type="entry name" value="SLC5sbd"/>
    <property type="match status" value="1"/>
</dbReference>
<dbReference type="InterPro" id="IPR050277">
    <property type="entry name" value="Sodium:Solute_Symporter"/>
</dbReference>
<feature type="transmembrane region" description="Helical" evidence="8">
    <location>
        <begin position="185"/>
        <end position="204"/>
    </location>
</feature>
<feature type="transmembrane region" description="Helical" evidence="8">
    <location>
        <begin position="158"/>
        <end position="178"/>
    </location>
</feature>
<feature type="transmembrane region" description="Helical" evidence="8">
    <location>
        <begin position="224"/>
        <end position="244"/>
    </location>
</feature>
<dbReference type="Pfam" id="PF00474">
    <property type="entry name" value="SSF"/>
    <property type="match status" value="1"/>
</dbReference>
<keyword evidence="6 8" id="KW-0472">Membrane</keyword>
<evidence type="ECO:0000256" key="1">
    <source>
        <dbReference type="ARBA" id="ARBA00004141"/>
    </source>
</evidence>
<sequence length="467" mass="50439">MRFGDVPAIDFVVILLFLTVIIGIGARASKKMKTARDFTTAGQKLSWFTCTGSCIASAIGANVVIGKYEVILESGVSGIVASWFWWIGWLFLLLLAKPLRASGAYSIPNFLQMRYGEKTRKIGAVCVLISTISLTAAQFLAVGNVLEALGICGRKTGVWISAVIIVLFTVFSGLWGVAITDTFQAVFLLIAFGIIFPIAVFRTAGGWDPIVASHTAEELSFFRGMAPITMAGWFFYHIFATGADPVFAQRIFSAKDTKTAVSSQFAAWLVTIFVTGIICALPALAIQTIFPEMTVGSQFTPKFLLTYMPPVIRGLMLSFLLSMMLTSGDSQLLTLTSTIMDDMIRPRLKKDTSEKKIMVLNRVSCIAAACLVCIMALYFGKVYQCLKTGGSAYGAGIFIPLVLGCFWKKANVSAVNIGMLSGLIVSFGFDLFLKIPLGLQLDGVILGGILCLVICVGGSLLWPEQAK</sequence>
<dbReference type="RefSeq" id="WP_066736713.1">
    <property type="nucleotide sequence ID" value="NZ_JAJCIQ010000002.1"/>
</dbReference>
<evidence type="ECO:0000313" key="9">
    <source>
        <dbReference type="EMBL" id="MCB7386554.1"/>
    </source>
</evidence>
<feature type="transmembrane region" description="Helical" evidence="8">
    <location>
        <begin position="122"/>
        <end position="146"/>
    </location>
</feature>
<dbReference type="PROSITE" id="PS50283">
    <property type="entry name" value="NA_SOLUT_SYMP_3"/>
    <property type="match status" value="1"/>
</dbReference>
<evidence type="ECO:0000256" key="7">
    <source>
        <dbReference type="RuleBase" id="RU362091"/>
    </source>
</evidence>
<gene>
    <name evidence="9" type="ORF">LIZ65_04580</name>
</gene>
<keyword evidence="10" id="KW-1185">Reference proteome</keyword>
<feature type="transmembrane region" description="Helical" evidence="8">
    <location>
        <begin position="310"/>
        <end position="336"/>
    </location>
</feature>
<evidence type="ECO:0000256" key="2">
    <source>
        <dbReference type="ARBA" id="ARBA00006434"/>
    </source>
</evidence>
<dbReference type="InterPro" id="IPR038377">
    <property type="entry name" value="Na/Glc_symporter_sf"/>
</dbReference>
<feature type="transmembrane region" description="Helical" evidence="8">
    <location>
        <begin position="45"/>
        <end position="65"/>
    </location>
</feature>
<proteinExistence type="inferred from homology"/>
<dbReference type="Proteomes" id="UP001299546">
    <property type="component" value="Unassembled WGS sequence"/>
</dbReference>
<evidence type="ECO:0000256" key="4">
    <source>
        <dbReference type="ARBA" id="ARBA00022692"/>
    </source>
</evidence>
<dbReference type="EMBL" id="JAJCIS010000002">
    <property type="protein sequence ID" value="MCB7386554.1"/>
    <property type="molecule type" value="Genomic_DNA"/>
</dbReference>
<feature type="transmembrane region" description="Helical" evidence="8">
    <location>
        <begin position="444"/>
        <end position="462"/>
    </location>
</feature>
<evidence type="ECO:0000256" key="5">
    <source>
        <dbReference type="ARBA" id="ARBA00022989"/>
    </source>
</evidence>
<dbReference type="PANTHER" id="PTHR48086:SF7">
    <property type="entry name" value="SODIUM-SOLUTE SYMPORTER-RELATED"/>
    <property type="match status" value="1"/>
</dbReference>
<evidence type="ECO:0000256" key="8">
    <source>
        <dbReference type="SAM" id="Phobius"/>
    </source>
</evidence>
<feature type="transmembrane region" description="Helical" evidence="8">
    <location>
        <begin position="414"/>
        <end position="432"/>
    </location>
</feature>